<dbReference type="RefSeq" id="WP_347925398.1">
    <property type="nucleotide sequence ID" value="NZ_CP157199.1"/>
</dbReference>
<sequence>MRTTLILLLILLTSCQQESSDEKIRKSNLELTSRYFNEVYNHNNIDLIDELFVENYEHTSTEGRKFNSRDELKSAVKRIESLLPNLKLEIVEAVADKEKVVFLIRMESDLPKIASSTTKASKTDFNETFIFWVKDNKIYKGRSIGAHLPFIKQVSGFEGGLMALIKELSEKQDSLATEK</sequence>
<protein>
    <submittedName>
        <fullName evidence="2">Nuclear transport factor 2 family protein</fullName>
    </submittedName>
</protein>
<proteinExistence type="predicted"/>
<gene>
    <name evidence="2" type="ORF">ABGB03_05105</name>
</gene>
<dbReference type="PROSITE" id="PS51257">
    <property type="entry name" value="PROKAR_LIPOPROTEIN"/>
    <property type="match status" value="1"/>
</dbReference>
<organism evidence="2">
    <name type="scientific">Pontimicrobium sp. SW4</name>
    <dbReference type="NCBI Taxonomy" id="3153519"/>
    <lineage>
        <taxon>Bacteria</taxon>
        <taxon>Pseudomonadati</taxon>
        <taxon>Bacteroidota</taxon>
        <taxon>Flavobacteriia</taxon>
        <taxon>Flavobacteriales</taxon>
        <taxon>Flavobacteriaceae</taxon>
        <taxon>Pontimicrobium</taxon>
    </lineage>
</organism>
<dbReference type="InterPro" id="IPR032710">
    <property type="entry name" value="NTF2-like_dom_sf"/>
</dbReference>
<dbReference type="InterPro" id="IPR037401">
    <property type="entry name" value="SnoaL-like"/>
</dbReference>
<feature type="domain" description="SnoaL-like" evidence="1">
    <location>
        <begin position="35"/>
        <end position="139"/>
    </location>
</feature>
<evidence type="ECO:0000259" key="1">
    <source>
        <dbReference type="Pfam" id="PF12680"/>
    </source>
</evidence>
<dbReference type="EMBL" id="CP157199">
    <property type="protein sequence ID" value="XBG62282.1"/>
    <property type="molecule type" value="Genomic_DNA"/>
</dbReference>
<evidence type="ECO:0000313" key="2">
    <source>
        <dbReference type="EMBL" id="XBG62282.1"/>
    </source>
</evidence>
<dbReference type="Gene3D" id="3.10.450.50">
    <property type="match status" value="1"/>
</dbReference>
<accession>A0AAU7BVH9</accession>
<dbReference type="AlphaFoldDB" id="A0AAU7BVH9"/>
<name>A0AAU7BVH9_9FLAO</name>
<reference evidence="2" key="1">
    <citation type="submission" date="2024-05" db="EMBL/GenBank/DDBJ databases">
        <title>Pontimicrobium maritimus sp. nov., isolated form sea water.</title>
        <authorList>
            <person name="Muhammad N."/>
            <person name="Vuong T.Q."/>
            <person name="Han H.L."/>
            <person name="Kim S.-G."/>
        </authorList>
    </citation>
    <scope>NUCLEOTIDE SEQUENCE</scope>
    <source>
        <strain evidence="2">SW4</strain>
    </source>
</reference>
<dbReference type="Pfam" id="PF12680">
    <property type="entry name" value="SnoaL_2"/>
    <property type="match status" value="1"/>
</dbReference>
<dbReference type="SUPFAM" id="SSF54427">
    <property type="entry name" value="NTF2-like"/>
    <property type="match status" value="1"/>
</dbReference>